<proteinExistence type="predicted"/>
<dbReference type="Proteomes" id="UP000789739">
    <property type="component" value="Unassembled WGS sequence"/>
</dbReference>
<dbReference type="EMBL" id="CAJVPI010002904">
    <property type="protein sequence ID" value="CAG8651195.1"/>
    <property type="molecule type" value="Genomic_DNA"/>
</dbReference>
<dbReference type="Pfam" id="PF22679">
    <property type="entry name" value="T1R_D3-like"/>
    <property type="match status" value="1"/>
</dbReference>
<dbReference type="InterPro" id="IPR055180">
    <property type="entry name" value="HsdR_RecA-like_helicase_dom_2"/>
</dbReference>
<dbReference type="GO" id="GO:0009307">
    <property type="term" value="P:DNA restriction-modification system"/>
    <property type="evidence" value="ECO:0007669"/>
    <property type="project" value="UniProtKB-KW"/>
</dbReference>
<feature type="non-terminal residue" evidence="3">
    <location>
        <position position="1"/>
    </location>
</feature>
<reference evidence="3" key="1">
    <citation type="submission" date="2021-06" db="EMBL/GenBank/DDBJ databases">
        <authorList>
            <person name="Kallberg Y."/>
            <person name="Tangrot J."/>
            <person name="Rosling A."/>
        </authorList>
    </citation>
    <scope>NUCLEOTIDE SEQUENCE</scope>
    <source>
        <strain evidence="3">BR232B</strain>
    </source>
</reference>
<dbReference type="AlphaFoldDB" id="A0A9N9H6N4"/>
<gene>
    <name evidence="3" type="ORF">PBRASI_LOCUS10277</name>
</gene>
<name>A0A9N9H6N4_9GLOM</name>
<dbReference type="PANTHER" id="PTHR30195:SF15">
    <property type="entry name" value="TYPE I RESTRICTION ENZYME HINDI ENDONUCLEASE SUBUNIT"/>
    <property type="match status" value="1"/>
</dbReference>
<dbReference type="Gene3D" id="3.40.50.300">
    <property type="entry name" value="P-loop containing nucleotide triphosphate hydrolases"/>
    <property type="match status" value="1"/>
</dbReference>
<keyword evidence="4" id="KW-1185">Reference proteome</keyword>
<keyword evidence="1" id="KW-0680">Restriction system</keyword>
<accession>A0A9N9H6N4</accession>
<protein>
    <submittedName>
        <fullName evidence="3">3239_t:CDS:1</fullName>
    </submittedName>
</protein>
<feature type="domain" description="Restriction endonuclease type I HsdR second RecA-like helicase" evidence="2">
    <location>
        <begin position="1"/>
        <end position="50"/>
    </location>
</feature>
<dbReference type="InterPro" id="IPR027417">
    <property type="entry name" value="P-loop_NTPase"/>
</dbReference>
<evidence type="ECO:0000313" key="4">
    <source>
        <dbReference type="Proteomes" id="UP000789739"/>
    </source>
</evidence>
<sequence>VDRLTTGIDIPHLSLLYIDKRIRQLHTLNQTIKRVNRSYPRKTVGVVVDFIGLATNLSSISALIPRRNIGKLAQQELEELESKLPNYKEKEFAGIKLLTEKIIQNPSLRHLLRSKVRKFISFLHHGQEQLNWEQKQKIKNYILLDNNVRNAEEAVNEDK</sequence>
<organism evidence="3 4">
    <name type="scientific">Paraglomus brasilianum</name>
    <dbReference type="NCBI Taxonomy" id="144538"/>
    <lineage>
        <taxon>Eukaryota</taxon>
        <taxon>Fungi</taxon>
        <taxon>Fungi incertae sedis</taxon>
        <taxon>Mucoromycota</taxon>
        <taxon>Glomeromycotina</taxon>
        <taxon>Glomeromycetes</taxon>
        <taxon>Paraglomerales</taxon>
        <taxon>Paraglomeraceae</taxon>
        <taxon>Paraglomus</taxon>
    </lineage>
</organism>
<comment type="caution">
    <text evidence="3">The sequence shown here is derived from an EMBL/GenBank/DDBJ whole genome shotgun (WGS) entry which is preliminary data.</text>
</comment>
<evidence type="ECO:0000256" key="1">
    <source>
        <dbReference type="ARBA" id="ARBA00022747"/>
    </source>
</evidence>
<evidence type="ECO:0000313" key="3">
    <source>
        <dbReference type="EMBL" id="CAG8651195.1"/>
    </source>
</evidence>
<evidence type="ECO:0000259" key="2">
    <source>
        <dbReference type="Pfam" id="PF22679"/>
    </source>
</evidence>
<dbReference type="PANTHER" id="PTHR30195">
    <property type="entry name" value="TYPE I SITE-SPECIFIC DEOXYRIBONUCLEASE PROTEIN SUBUNIT M AND R"/>
    <property type="match status" value="1"/>
</dbReference>
<dbReference type="InterPro" id="IPR051268">
    <property type="entry name" value="Type-I_R_enzyme_R_subunit"/>
</dbReference>